<dbReference type="GO" id="GO:0051539">
    <property type="term" value="F:4 iron, 4 sulfur cluster binding"/>
    <property type="evidence" value="ECO:0007669"/>
    <property type="project" value="InterPro"/>
</dbReference>
<sequence length="122" mass="14064">MTWIDYEKFHELMRSFYESDGKLAFSSEDYMAPTPDWAVFGATEQGFDPAETRTNRKKRETAGQNIIATHATVPPQFGVQLHSTKNGNSTKYSLKLIGFVQKDIHFEVGLEHYQDHVHVFEH</sequence>
<evidence type="ECO:0000313" key="1">
    <source>
        <dbReference type="EMBL" id="CAD7278397.1"/>
    </source>
</evidence>
<feature type="non-terminal residue" evidence="1">
    <location>
        <position position="1"/>
    </location>
</feature>
<evidence type="ECO:0000313" key="2">
    <source>
        <dbReference type="Proteomes" id="UP000678499"/>
    </source>
</evidence>
<organism evidence="1">
    <name type="scientific">Notodromas monacha</name>
    <dbReference type="NCBI Taxonomy" id="399045"/>
    <lineage>
        <taxon>Eukaryota</taxon>
        <taxon>Metazoa</taxon>
        <taxon>Ecdysozoa</taxon>
        <taxon>Arthropoda</taxon>
        <taxon>Crustacea</taxon>
        <taxon>Oligostraca</taxon>
        <taxon>Ostracoda</taxon>
        <taxon>Podocopa</taxon>
        <taxon>Podocopida</taxon>
        <taxon>Cypridocopina</taxon>
        <taxon>Cypridoidea</taxon>
        <taxon>Cyprididae</taxon>
        <taxon>Notodromas</taxon>
    </lineage>
</organism>
<dbReference type="PANTHER" id="PTHR13930">
    <property type="entry name" value="S-ADENOSYL-L-METHIONINE-DEPENDENT TRNA 4-DEMETHYLWYOSINE SYNTHASE"/>
    <property type="match status" value="1"/>
</dbReference>
<accession>A0A7R9GDH4</accession>
<reference evidence="1" key="1">
    <citation type="submission" date="2020-11" db="EMBL/GenBank/DDBJ databases">
        <authorList>
            <person name="Tran Van P."/>
        </authorList>
    </citation>
    <scope>NUCLEOTIDE SEQUENCE</scope>
</reference>
<keyword evidence="2" id="KW-1185">Reference proteome</keyword>
<dbReference type="OrthoDB" id="271553at2759"/>
<name>A0A7R9GDH4_9CRUS</name>
<proteinExistence type="predicted"/>
<dbReference type="PANTHER" id="PTHR13930:SF0">
    <property type="entry name" value="S-ADENOSYL-L-METHIONINE-DEPENDENT TRNA 4-DEMETHYLWYOSINE SYNTHASE TYW1-RELATED"/>
    <property type="match status" value="1"/>
</dbReference>
<dbReference type="AlphaFoldDB" id="A0A7R9GDH4"/>
<dbReference type="EMBL" id="CAJPEX010001218">
    <property type="protein sequence ID" value="CAG0918549.1"/>
    <property type="molecule type" value="Genomic_DNA"/>
</dbReference>
<dbReference type="Proteomes" id="UP000678499">
    <property type="component" value="Unassembled WGS sequence"/>
</dbReference>
<dbReference type="EMBL" id="OA883255">
    <property type="protein sequence ID" value="CAD7278397.1"/>
    <property type="molecule type" value="Genomic_DNA"/>
</dbReference>
<gene>
    <name evidence="1" type="ORF">NMOB1V02_LOCUS6103</name>
</gene>
<protein>
    <submittedName>
        <fullName evidence="1">Uncharacterized protein</fullName>
    </submittedName>
</protein>
<dbReference type="GO" id="GO:0031591">
    <property type="term" value="P:wybutosine biosynthetic process"/>
    <property type="evidence" value="ECO:0007669"/>
    <property type="project" value="TreeGrafter"/>
</dbReference>
<dbReference type="InterPro" id="IPR034556">
    <property type="entry name" value="tRNA_wybutosine-synthase"/>
</dbReference>